<dbReference type="RefSeq" id="WP_336544791.1">
    <property type="nucleotide sequence ID" value="NZ_JBBBDM010000002.1"/>
</dbReference>
<evidence type="ECO:0000313" key="3">
    <source>
        <dbReference type="Proteomes" id="UP001367771"/>
    </source>
</evidence>
<keyword evidence="3" id="KW-1185">Reference proteome</keyword>
<evidence type="ECO:0000313" key="2">
    <source>
        <dbReference type="EMBL" id="MEI5686752.1"/>
    </source>
</evidence>
<accession>A0ABU8H189</accession>
<feature type="chain" id="PRO_5045923053" evidence="1">
    <location>
        <begin position="19"/>
        <end position="336"/>
    </location>
</feature>
<dbReference type="Proteomes" id="UP001367771">
    <property type="component" value="Unassembled WGS sequence"/>
</dbReference>
<feature type="signal peptide" evidence="1">
    <location>
        <begin position="1"/>
        <end position="18"/>
    </location>
</feature>
<name>A0ABU8H189_9SPHN</name>
<sequence>MRWLIMGLALAVASPLAARDLPVPADKGWQHAQTGLVLTAQIDGMRRTALTDATASEHDVMAQYQAADGSVSATIYLFHPAADDVALWFDRSRTTLEQRDLFRNAAPASADPVAFAAPGASTPSALRQVYGIAGGAIRSTALAAIPVGDWIVVIRMTAPTLTATQLDARLQAVIGGIRWPKPEGMPAPAAVPIVACTTALHFAKAQPITTLDILSMLSGSIAASAAKSEPAGPRPVWCRDGEPRVEYGVYRTDERSYVMALYDAGRTVSVFPSIMGQIEKSGSYAVSLTDVDGTTSAFPTFDHMPSPKQLWSLVGSGKRVAVSTGNRVTIDANAVK</sequence>
<evidence type="ECO:0000256" key="1">
    <source>
        <dbReference type="SAM" id="SignalP"/>
    </source>
</evidence>
<protein>
    <submittedName>
        <fullName evidence="2">Uncharacterized protein</fullName>
    </submittedName>
</protein>
<proteinExistence type="predicted"/>
<reference evidence="2 3" key="1">
    <citation type="journal article" date="2013" name="Int. J. Syst. Evol. Microbiol.">
        <title>Sphingomonas kyungheensis sp. nov., a bacterium with ginsenoside-converting activity isolated from soil of a ginseng field.</title>
        <authorList>
            <person name="Son H.M."/>
            <person name="Yang J.E."/>
            <person name="Park Y."/>
            <person name="Han C.K."/>
            <person name="Kim S.G."/>
            <person name="Kook M."/>
            <person name="Yi T.H."/>
        </authorList>
    </citation>
    <scope>NUCLEOTIDE SEQUENCE [LARGE SCALE GENOMIC DNA]</scope>
    <source>
        <strain evidence="2 3">LMG 26582</strain>
    </source>
</reference>
<comment type="caution">
    <text evidence="2">The sequence shown here is derived from an EMBL/GenBank/DDBJ whole genome shotgun (WGS) entry which is preliminary data.</text>
</comment>
<gene>
    <name evidence="2" type="ORF">V8201_06630</name>
</gene>
<organism evidence="2 3">
    <name type="scientific">Sphingomonas kyungheensis</name>
    <dbReference type="NCBI Taxonomy" id="1069987"/>
    <lineage>
        <taxon>Bacteria</taxon>
        <taxon>Pseudomonadati</taxon>
        <taxon>Pseudomonadota</taxon>
        <taxon>Alphaproteobacteria</taxon>
        <taxon>Sphingomonadales</taxon>
        <taxon>Sphingomonadaceae</taxon>
        <taxon>Sphingomonas</taxon>
    </lineage>
</organism>
<dbReference type="EMBL" id="JBBBDM010000002">
    <property type="protein sequence ID" value="MEI5686752.1"/>
    <property type="molecule type" value="Genomic_DNA"/>
</dbReference>
<keyword evidence="1" id="KW-0732">Signal</keyword>